<keyword evidence="3 9" id="KW-0812">Transmembrane</keyword>
<dbReference type="InterPro" id="IPR050352">
    <property type="entry name" value="ABCG_transporters"/>
</dbReference>
<evidence type="ECO:0000256" key="2">
    <source>
        <dbReference type="ARBA" id="ARBA00022448"/>
    </source>
</evidence>
<feature type="domain" description="ABC transporter" evidence="10">
    <location>
        <begin position="784"/>
        <end position="1047"/>
    </location>
</feature>
<evidence type="ECO:0000256" key="3">
    <source>
        <dbReference type="ARBA" id="ARBA00022692"/>
    </source>
</evidence>
<dbReference type="GO" id="GO:0005524">
    <property type="term" value="F:ATP binding"/>
    <property type="evidence" value="ECO:0007669"/>
    <property type="project" value="UniProtKB-KW"/>
</dbReference>
<feature type="transmembrane region" description="Helical" evidence="9">
    <location>
        <begin position="1139"/>
        <end position="1157"/>
    </location>
</feature>
<dbReference type="SMART" id="SM00382">
    <property type="entry name" value="AAA"/>
    <property type="match status" value="2"/>
</dbReference>
<organism evidence="11 12">
    <name type="scientific">Entomortierella parvispora</name>
    <dbReference type="NCBI Taxonomy" id="205924"/>
    <lineage>
        <taxon>Eukaryota</taxon>
        <taxon>Fungi</taxon>
        <taxon>Fungi incertae sedis</taxon>
        <taxon>Mucoromycota</taxon>
        <taxon>Mortierellomycotina</taxon>
        <taxon>Mortierellomycetes</taxon>
        <taxon>Mortierellales</taxon>
        <taxon>Mortierellaceae</taxon>
        <taxon>Entomortierella</taxon>
    </lineage>
</organism>
<dbReference type="PROSITE" id="PS00211">
    <property type="entry name" value="ABC_TRANSPORTER_1"/>
    <property type="match status" value="1"/>
</dbReference>
<evidence type="ECO:0000256" key="6">
    <source>
        <dbReference type="ARBA" id="ARBA00022989"/>
    </source>
</evidence>
<dbReference type="InterPro" id="IPR003439">
    <property type="entry name" value="ABC_transporter-like_ATP-bd"/>
</dbReference>
<comment type="subcellular location">
    <subcellularLocation>
        <location evidence="1">Membrane</location>
        <topology evidence="1">Multi-pass membrane protein</topology>
    </subcellularLocation>
</comment>
<feature type="transmembrane region" description="Helical" evidence="9">
    <location>
        <begin position="595"/>
        <end position="613"/>
    </location>
</feature>
<dbReference type="PROSITE" id="PS50893">
    <property type="entry name" value="ABC_TRANSPORTER_2"/>
    <property type="match status" value="2"/>
</dbReference>
<comment type="caution">
    <text evidence="11">The sequence shown here is derived from an EMBL/GenBank/DDBJ whole genome shotgun (WGS) entry which is preliminary data.</text>
</comment>
<evidence type="ECO:0000256" key="8">
    <source>
        <dbReference type="SAM" id="MobiDB-lite"/>
    </source>
</evidence>
<dbReference type="Gene3D" id="3.40.50.300">
    <property type="entry name" value="P-loop containing nucleotide triphosphate hydrolases"/>
    <property type="match status" value="2"/>
</dbReference>
<name>A0A9P3LUF4_9FUNG</name>
<protein>
    <recommendedName>
        <fullName evidence="10">ABC transporter domain-containing protein</fullName>
    </recommendedName>
</protein>
<dbReference type="Pfam" id="PF01061">
    <property type="entry name" value="ABC2_membrane"/>
    <property type="match status" value="2"/>
</dbReference>
<reference evidence="11" key="1">
    <citation type="submission" date="2021-11" db="EMBL/GenBank/DDBJ databases">
        <authorList>
            <person name="Herlambang A."/>
            <person name="Guo Y."/>
            <person name="Takashima Y."/>
            <person name="Nishizawa T."/>
        </authorList>
    </citation>
    <scope>NUCLEOTIDE SEQUENCE</scope>
    <source>
        <strain evidence="11">E1425</strain>
    </source>
</reference>
<feature type="transmembrane region" description="Helical" evidence="9">
    <location>
        <begin position="483"/>
        <end position="505"/>
    </location>
</feature>
<feature type="domain" description="ABC transporter" evidence="10">
    <location>
        <begin position="74"/>
        <end position="333"/>
    </location>
</feature>
<keyword evidence="6 9" id="KW-1133">Transmembrane helix</keyword>
<feature type="transmembrane region" description="Helical" evidence="9">
    <location>
        <begin position="1209"/>
        <end position="1232"/>
    </location>
</feature>
<reference evidence="11" key="2">
    <citation type="journal article" date="2022" name="Microbiol. Resour. Announc.">
        <title>Whole-Genome Sequence of Entomortierella parvispora E1425, a Mucoromycotan Fungus Associated with Burkholderiaceae-Related Endosymbiotic Bacteria.</title>
        <authorList>
            <person name="Herlambang A."/>
            <person name="Guo Y."/>
            <person name="Takashima Y."/>
            <person name="Narisawa K."/>
            <person name="Ohta H."/>
            <person name="Nishizawa T."/>
        </authorList>
    </citation>
    <scope>NUCLEOTIDE SEQUENCE</scope>
    <source>
        <strain evidence="11">E1425</strain>
    </source>
</reference>
<dbReference type="GO" id="GO:0140359">
    <property type="term" value="F:ABC-type transporter activity"/>
    <property type="evidence" value="ECO:0007669"/>
    <property type="project" value="InterPro"/>
</dbReference>
<dbReference type="InterPro" id="IPR013525">
    <property type="entry name" value="ABC2_TM"/>
</dbReference>
<dbReference type="Pfam" id="PF19055">
    <property type="entry name" value="ABC2_membrane_7"/>
    <property type="match status" value="1"/>
</dbReference>
<keyword evidence="2" id="KW-0813">Transport</keyword>
<evidence type="ECO:0000313" key="12">
    <source>
        <dbReference type="Proteomes" id="UP000827284"/>
    </source>
</evidence>
<keyword evidence="4" id="KW-0547">Nucleotide-binding</keyword>
<feature type="transmembrane region" description="Helical" evidence="9">
    <location>
        <begin position="1238"/>
        <end position="1256"/>
    </location>
</feature>
<dbReference type="Proteomes" id="UP000827284">
    <property type="component" value="Unassembled WGS sequence"/>
</dbReference>
<dbReference type="InterPro" id="IPR027417">
    <property type="entry name" value="P-loop_NTPase"/>
</dbReference>
<feature type="transmembrane region" description="Helical" evidence="9">
    <location>
        <begin position="687"/>
        <end position="710"/>
    </location>
</feature>
<dbReference type="OrthoDB" id="66620at2759"/>
<feature type="transmembrane region" description="Helical" evidence="9">
    <location>
        <begin position="1361"/>
        <end position="1383"/>
    </location>
</feature>
<keyword evidence="7 9" id="KW-0472">Membrane</keyword>
<evidence type="ECO:0000313" key="11">
    <source>
        <dbReference type="EMBL" id="GJJ70988.1"/>
    </source>
</evidence>
<feature type="transmembrane region" description="Helical" evidence="9">
    <location>
        <begin position="1277"/>
        <end position="1298"/>
    </location>
</feature>
<dbReference type="PANTHER" id="PTHR48041">
    <property type="entry name" value="ABC TRANSPORTER G FAMILY MEMBER 28"/>
    <property type="match status" value="1"/>
</dbReference>
<keyword evidence="5" id="KW-0067">ATP-binding</keyword>
<feature type="transmembrane region" description="Helical" evidence="9">
    <location>
        <begin position="448"/>
        <end position="471"/>
    </location>
</feature>
<dbReference type="SUPFAM" id="SSF52540">
    <property type="entry name" value="P-loop containing nucleoside triphosphate hydrolases"/>
    <property type="match status" value="2"/>
</dbReference>
<feature type="region of interest" description="Disordered" evidence="8">
    <location>
        <begin position="53"/>
        <end position="82"/>
    </location>
</feature>
<gene>
    <name evidence="11" type="ORF">EMPS_03338</name>
</gene>
<evidence type="ECO:0000256" key="5">
    <source>
        <dbReference type="ARBA" id="ARBA00022840"/>
    </source>
</evidence>
<feature type="transmembrane region" description="Helical" evidence="9">
    <location>
        <begin position="562"/>
        <end position="583"/>
    </location>
</feature>
<dbReference type="InterPro" id="IPR017871">
    <property type="entry name" value="ABC_transporter-like_CS"/>
</dbReference>
<dbReference type="GO" id="GO:0016887">
    <property type="term" value="F:ATP hydrolysis activity"/>
    <property type="evidence" value="ECO:0007669"/>
    <property type="project" value="InterPro"/>
</dbReference>
<keyword evidence="12" id="KW-1185">Reference proteome</keyword>
<dbReference type="GO" id="GO:0016020">
    <property type="term" value="C:membrane"/>
    <property type="evidence" value="ECO:0007669"/>
    <property type="project" value="UniProtKB-SubCell"/>
</dbReference>
<dbReference type="PANTHER" id="PTHR48041:SF119">
    <property type="entry name" value="ROA1P"/>
    <property type="match status" value="1"/>
</dbReference>
<evidence type="ECO:0000259" key="10">
    <source>
        <dbReference type="PROSITE" id="PS50893"/>
    </source>
</evidence>
<dbReference type="EMBL" id="BQFW01000004">
    <property type="protein sequence ID" value="GJJ70988.1"/>
    <property type="molecule type" value="Genomic_DNA"/>
</dbReference>
<accession>A0A9P3LUF4</accession>
<dbReference type="Pfam" id="PF00005">
    <property type="entry name" value="ABC_tran"/>
    <property type="match status" value="2"/>
</dbReference>
<feature type="transmembrane region" description="Helical" evidence="9">
    <location>
        <begin position="526"/>
        <end position="550"/>
    </location>
</feature>
<evidence type="ECO:0000256" key="7">
    <source>
        <dbReference type="ARBA" id="ARBA00023136"/>
    </source>
</evidence>
<evidence type="ECO:0000256" key="1">
    <source>
        <dbReference type="ARBA" id="ARBA00004141"/>
    </source>
</evidence>
<evidence type="ECO:0000256" key="4">
    <source>
        <dbReference type="ARBA" id="ARBA00022741"/>
    </source>
</evidence>
<proteinExistence type="predicted"/>
<dbReference type="InterPro" id="IPR003593">
    <property type="entry name" value="AAA+_ATPase"/>
</dbReference>
<evidence type="ECO:0000256" key="9">
    <source>
        <dbReference type="SAM" id="Phobius"/>
    </source>
</evidence>
<sequence length="1390" mass="152967">MDSNNNNLSIDISAQDIADPATASRGIELTLRNLSLSVIPPPSLLTRVARKLKLAPNPDKQPRADDAPSSKPDLDDEAKGRTDRDLRNVGINIFRNVDMSVKPGQVCIILGGSGSGKTTLLNTIAGRMNGPEVSTSGTIQCNGTKAKKYWNDGSVGYLQQHDFLMPFLTVRETLTYAAHLRLPRAMSKQKKQELVELVLLELGLKDCAETRVGDAGGGETGSGGIRGISGGERRRVSAGVQLLTNPKMLLCDEVTSGLDAFSSYEVMKSLTKLARSSNKTIVISIHQPRSEIFKLLAESDGQMVLLSRGDVVYSGPVKSVLPWIESTGVGACPSGVNPFDYLLDLSMVDFASEAMEKTTAIRREQLVQAWIDRRQNLAQIYSPPSPDVAEVDSGSTSSSAMPPAIPSGSSTFASLAVDVIPSGKGPSLWSQIRVLTSRGWRNQIRDSIVIWGCIGECIVIGLAVGAIFYQLDGSLGGIRSRESLVYAVGAIQAYLMLMILIYRLSQEIVIYDRERMDRWYGPLPHLVSTVLYSALPNILYPVVFSIIVYYMTGLRTDSLQHFGWWILVNITMQFVTFTFAILCSSIVRGFSSASLFGNAIFAFFGLSTGFFIVTSKIPVWLRWIRYLAYPNICYSILASNEFTDHRFACPYLGADGSWDDIKCAPWDGNSILVGQLDLKTNYYPGPIGYMACYFFGFLFIAWIALTVHIVNPTSMGSGPTLMDIFINQAVKMFSRQKATKAASVHESSSAASSAESLNIEKAAQMETRLDVFSKGLERRDPVTIRVEGLSMSVFLTKFEWSFSGILRYLRKETTEKQLLKDVDVVFPAGELTAILGGSGAGKTSLLNVLLHRTDSSLKRTGSIFYNDTKDPSLRMINGVSSYVRQDDNFLLSHLTVRETLQYAAELRMDSLISRKDKFSKVEDIIDLLGLRECADVIVGSAAVKGISGGQRRRVSIGIQLVTEPACLFLDEPTSGLDALTAKAVVLTLKRIAASGRTVVCTIHQPRADIWHVFDNVVLLVTGGCAAYSGRADKVVEYFEQAGHVAPPFTNVPDFILDTASVNLRSPSLEETTRKVVVALINRFNENKAEMLASQLKDQPLGKLAKVNPQFASFAKAFPILTRRSFVNTFRQKGLYFNRVFQPIIVAIIMTIFFAPLGNGPADVTSRFGLLQQTSPIVFSGMLNNVAMYPFERDIAYREISDGGYSVSSFFFSFLVNELPLEIFGSLGVTVFMLVITRLQTTVLTFFSFWVIMFGYINTGESVGMAFSTFASHAGFNITVMSAVISVFSFMTGFMSLNIPKWLADINYVSLFKYGSLILTRNEFDGKVFDCSQAQLDSGACPYPTGEDALKLLGFQDQNWNLYMGLFVAVVVIYRLLAWAALVVKVRSNKW</sequence>
<dbReference type="InterPro" id="IPR043926">
    <property type="entry name" value="ABCG_dom"/>
</dbReference>